<name>A0A8S3BM90_9BILA</name>
<evidence type="ECO:0000313" key="4">
    <source>
        <dbReference type="Proteomes" id="UP000676336"/>
    </source>
</evidence>
<feature type="non-terminal residue" evidence="3">
    <location>
        <position position="1"/>
    </location>
</feature>
<evidence type="ECO:0000313" key="3">
    <source>
        <dbReference type="EMBL" id="CAF4844301.1"/>
    </source>
</evidence>
<evidence type="ECO:0000313" key="2">
    <source>
        <dbReference type="EMBL" id="CAF4624260.1"/>
    </source>
</evidence>
<feature type="domain" description="MAM" evidence="1">
    <location>
        <begin position="1"/>
        <end position="46"/>
    </location>
</feature>
<dbReference type="Proteomes" id="UP000676336">
    <property type="component" value="Unassembled WGS sequence"/>
</dbReference>
<comment type="caution">
    <text evidence="3">The sequence shown here is derived from an EMBL/GenBank/DDBJ whole genome shotgun (WGS) entry which is preliminary data.</text>
</comment>
<dbReference type="EMBL" id="CAJOBI010109076">
    <property type="protein sequence ID" value="CAF4624260.1"/>
    <property type="molecule type" value="Genomic_DNA"/>
</dbReference>
<dbReference type="InterPro" id="IPR000998">
    <property type="entry name" value="MAM_dom"/>
</dbReference>
<reference evidence="3" key="1">
    <citation type="submission" date="2021-02" db="EMBL/GenBank/DDBJ databases">
        <authorList>
            <person name="Nowell W R."/>
        </authorList>
    </citation>
    <scope>NUCLEOTIDE SEQUENCE</scope>
</reference>
<dbReference type="AlphaFoldDB" id="A0A8S3BM90"/>
<evidence type="ECO:0000259" key="1">
    <source>
        <dbReference type="PROSITE" id="PS50060"/>
    </source>
</evidence>
<dbReference type="Gene3D" id="2.60.120.200">
    <property type="match status" value="1"/>
</dbReference>
<dbReference type="EMBL" id="CAJOBI010159267">
    <property type="protein sequence ID" value="CAF4844301.1"/>
    <property type="molecule type" value="Genomic_DNA"/>
</dbReference>
<gene>
    <name evidence="2" type="ORF">SMN809_LOCUS40025</name>
    <name evidence="3" type="ORF">SMN809_LOCUS49090</name>
</gene>
<protein>
    <recommendedName>
        <fullName evidence="1">MAM domain-containing protein</fullName>
    </recommendedName>
</protein>
<proteinExistence type="predicted"/>
<feature type="non-terminal residue" evidence="3">
    <location>
        <position position="46"/>
    </location>
</feature>
<organism evidence="3 4">
    <name type="scientific">Rotaria magnacalcarata</name>
    <dbReference type="NCBI Taxonomy" id="392030"/>
    <lineage>
        <taxon>Eukaryota</taxon>
        <taxon>Metazoa</taxon>
        <taxon>Spiralia</taxon>
        <taxon>Gnathifera</taxon>
        <taxon>Rotifera</taxon>
        <taxon>Eurotatoria</taxon>
        <taxon>Bdelloidea</taxon>
        <taxon>Philodinida</taxon>
        <taxon>Philodinidae</taxon>
        <taxon>Rotaria</taxon>
    </lineage>
</organism>
<accession>A0A8S3BM90</accession>
<dbReference type="GO" id="GO:0016020">
    <property type="term" value="C:membrane"/>
    <property type="evidence" value="ECO:0007669"/>
    <property type="project" value="InterPro"/>
</dbReference>
<dbReference type="PROSITE" id="PS50060">
    <property type="entry name" value="MAM_2"/>
    <property type="match status" value="1"/>
</dbReference>
<sequence>GNLGKALWQKEGNQGDRWLFGRISLRGNVEQTIGQPYQLVLEGIVG</sequence>